<dbReference type="EMBL" id="GGMR01009280">
    <property type="protein sequence ID" value="MBY21899.1"/>
    <property type="molecule type" value="Transcribed_RNA"/>
</dbReference>
<reference evidence="1" key="1">
    <citation type="submission" date="2018-04" db="EMBL/GenBank/DDBJ databases">
        <title>Transcriptome of Schizaphis graminum biotype I.</title>
        <authorList>
            <person name="Scully E.D."/>
            <person name="Geib S.M."/>
            <person name="Palmer N.A."/>
            <person name="Koch K."/>
            <person name="Bradshaw J."/>
            <person name="Heng-Moss T."/>
            <person name="Sarath G."/>
        </authorList>
    </citation>
    <scope>NUCLEOTIDE SEQUENCE</scope>
</reference>
<organism evidence="1">
    <name type="scientific">Schizaphis graminum</name>
    <name type="common">Green bug aphid</name>
    <dbReference type="NCBI Taxonomy" id="13262"/>
    <lineage>
        <taxon>Eukaryota</taxon>
        <taxon>Metazoa</taxon>
        <taxon>Ecdysozoa</taxon>
        <taxon>Arthropoda</taxon>
        <taxon>Hexapoda</taxon>
        <taxon>Insecta</taxon>
        <taxon>Pterygota</taxon>
        <taxon>Neoptera</taxon>
        <taxon>Paraneoptera</taxon>
        <taxon>Hemiptera</taxon>
        <taxon>Sternorrhyncha</taxon>
        <taxon>Aphidomorpha</taxon>
        <taxon>Aphidoidea</taxon>
        <taxon>Aphididae</taxon>
        <taxon>Aphidini</taxon>
        <taxon>Schizaphis</taxon>
    </lineage>
</organism>
<gene>
    <name evidence="1" type="ORF">g.152388</name>
</gene>
<dbReference type="AlphaFoldDB" id="A0A2S2NXE1"/>
<evidence type="ECO:0000313" key="1">
    <source>
        <dbReference type="EMBL" id="MBY21899.1"/>
    </source>
</evidence>
<proteinExistence type="predicted"/>
<accession>A0A2S2NXE1</accession>
<evidence type="ECO:0008006" key="2">
    <source>
        <dbReference type="Google" id="ProtNLM"/>
    </source>
</evidence>
<protein>
    <recommendedName>
        <fullName evidence="2">Transposable element P transposase</fullName>
    </recommendedName>
</protein>
<sequence length="145" mass="17226">MESCVLYYICGYVTRYINKHIKCNNCQIAVQGKTFCDMAEATLTNIKTRGGLIHPSTFLFNLLTNLEESFQKFCNDYDVFQQTVDDFFNKKLKLINTFPCSMHKIEVLTFIISYYIKMRMCQYTKVLNNDQKKRIQNLLIHRLKY</sequence>
<name>A0A2S2NXE1_SCHGA</name>